<reference evidence="1 2" key="1">
    <citation type="submission" date="2020-02" db="EMBL/GenBank/DDBJ databases">
        <title>Genome analysis of Thermosulfuriphilus ammonigenes ST65T, an anaerobic thermophilic chemolithoautotrophic bacterium isolated from a deep-sea hydrothermal vent.</title>
        <authorList>
            <person name="Slobodkina G."/>
            <person name="Allioux M."/>
            <person name="Merkel A."/>
            <person name="Alain K."/>
            <person name="Jebbar M."/>
            <person name="Slobodkin A."/>
        </authorList>
    </citation>
    <scope>NUCLEOTIDE SEQUENCE [LARGE SCALE GENOMIC DNA]</scope>
    <source>
        <strain evidence="1 2">ST65</strain>
    </source>
</reference>
<protein>
    <submittedName>
        <fullName evidence="1">Vitamin K epoxide reductase family protein</fullName>
    </submittedName>
</protein>
<evidence type="ECO:0000313" key="1">
    <source>
        <dbReference type="EMBL" id="QIJ71277.1"/>
    </source>
</evidence>
<keyword evidence="2" id="KW-1185">Reference proteome</keyword>
<dbReference type="Gene3D" id="1.20.1440.130">
    <property type="entry name" value="VKOR domain"/>
    <property type="match status" value="1"/>
</dbReference>
<dbReference type="KEGG" id="tav:G4V39_02815"/>
<gene>
    <name evidence="1" type="ORF">G4V39_02815</name>
</gene>
<proteinExistence type="predicted"/>
<evidence type="ECO:0000313" key="2">
    <source>
        <dbReference type="Proteomes" id="UP000502179"/>
    </source>
</evidence>
<dbReference type="AlphaFoldDB" id="A0A6G7PUL2"/>
<organism evidence="1 2">
    <name type="scientific">Thermosulfuriphilus ammonigenes</name>
    <dbReference type="NCBI Taxonomy" id="1936021"/>
    <lineage>
        <taxon>Bacteria</taxon>
        <taxon>Pseudomonadati</taxon>
        <taxon>Thermodesulfobacteriota</taxon>
        <taxon>Thermodesulfobacteria</taxon>
        <taxon>Thermodesulfobacteriales</taxon>
        <taxon>Thermodesulfobacteriaceae</taxon>
        <taxon>Thermosulfuriphilus</taxon>
    </lineage>
</organism>
<dbReference type="Proteomes" id="UP000502179">
    <property type="component" value="Chromosome"/>
</dbReference>
<dbReference type="InterPro" id="IPR038354">
    <property type="entry name" value="VKOR_sf"/>
</dbReference>
<dbReference type="EMBL" id="CP048877">
    <property type="protein sequence ID" value="QIJ71277.1"/>
    <property type="molecule type" value="Genomic_DNA"/>
</dbReference>
<sequence>MEPLFELSKSRGDRGGLWALGLCFLAAAGLSTEVLLQIYKGKSVCPNEVCALVGEYVLIGERGLMTIGAAFFWILFGLIFFSRRYPRPWLKALPQIALLGALAFDGLLMGFQVFKIQKLCLICLATALVLITIHLVYSFGLKSFAVAVAGLAVWTGAFAGNGLLKMPQGPKGPVNFVFYSLRATNGPEFPRLTLIFSLHCPHCLKVIERLSEIPPGGLNLRLATVDTDAEALEKLSSFLKEAPKSDQPLSLLLKLKRSAPSEKKAIPAGLVAAAQAAREFLFAQGLYGIPVLMVEEGPDRRLILSGEEAIMTYLQQVFTPEGSNQEGR</sequence>
<name>A0A6G7PUL2_9BACT</name>
<accession>A0A6G7PUL2</accession>